<protein>
    <recommendedName>
        <fullName evidence="9">Pectinesterase</fullName>
        <ecNumber evidence="9">3.1.1.11</ecNumber>
    </recommendedName>
</protein>
<dbReference type="Proteomes" id="UP001187192">
    <property type="component" value="Unassembled WGS sequence"/>
</dbReference>
<keyword evidence="5" id="KW-0964">Secreted</keyword>
<sequence length="545" mass="61149">MLVISFAALVSTGFSSPELSLHHKICDQSVNKESCLAMISEVTGRQCSTKRLNMADHRNLLKSFLEKTTPRIQKAFETANDVSRRINNLRDRRALLDCAELMDLSKERVVDSISILFHQNLTTRSHEDLHVWLSGVLTNHVTCLDGLEEGSSDYNETLMESHLNELISRARTSLAIFVTLFPAKSNVIEPVTGDFPTWVTAGDRRLLQTLGKDIEPDIVVAKDGSGDYETLKEAVAAIPDKSKKRVIVLVRRGIYEENVEFGKKKKNVMLVGEGMDYTIITGSLNVVDGSTTFNSATVAAVGDGFIAQDMCFQNTAGPEKHQAVALRIGADETVINRCRIDAYQDTLYPHNYRQFYRDCTITGTVDFIFGNAAVVFQNCKLIPRKPMKAQKNMVTAQGRTDPNQNTGTSIQNCEIFPSADLEPVEDTFRSYLGRPWKEYSRTVVMESYISDVIDPAGWYEWDGDFALTTLFYGEYRNRGPGSGTSERVKWPGYHVITSPDVAEQFTVAELIQGGSWENQLRLGFSLYWEAPKKVSTSHRDLRFDI</sequence>
<keyword evidence="6 9" id="KW-0378">Hydrolase</keyword>
<dbReference type="SUPFAM" id="SSF51126">
    <property type="entry name" value="Pectin lyase-like"/>
    <property type="match status" value="1"/>
</dbReference>
<dbReference type="AlphaFoldDB" id="A0AA88A5L2"/>
<keyword evidence="7 9" id="KW-0063">Aspartyl esterase</keyword>
<evidence type="ECO:0000256" key="7">
    <source>
        <dbReference type="ARBA" id="ARBA00023085"/>
    </source>
</evidence>
<keyword evidence="5" id="KW-0134">Cell wall</keyword>
<dbReference type="GO" id="GO:0030599">
    <property type="term" value="F:pectinesterase activity"/>
    <property type="evidence" value="ECO:0007669"/>
    <property type="project" value="UniProtKB-UniRule"/>
</dbReference>
<dbReference type="NCBIfam" id="TIGR01614">
    <property type="entry name" value="PME_inhib"/>
    <property type="match status" value="1"/>
</dbReference>
<name>A0AA88A5L2_FICCA</name>
<evidence type="ECO:0000256" key="3">
    <source>
        <dbReference type="ARBA" id="ARBA00006027"/>
    </source>
</evidence>
<evidence type="ECO:0000256" key="5">
    <source>
        <dbReference type="ARBA" id="ARBA00022512"/>
    </source>
</evidence>
<dbReference type="FunFam" id="2.160.20.10:FF:000001">
    <property type="entry name" value="Pectinesterase"/>
    <property type="match status" value="1"/>
</dbReference>
<evidence type="ECO:0000259" key="10">
    <source>
        <dbReference type="SMART" id="SM00856"/>
    </source>
</evidence>
<comment type="pathway">
    <text evidence="2 9">Glycan metabolism; pectin degradation; 2-dehydro-3-deoxy-D-gluconate from pectin: step 1/5.</text>
</comment>
<dbReference type="InterPro" id="IPR006501">
    <property type="entry name" value="Pectinesterase_inhib_dom"/>
</dbReference>
<dbReference type="InterPro" id="IPR011050">
    <property type="entry name" value="Pectin_lyase_fold/virulence"/>
</dbReference>
<comment type="catalytic activity">
    <reaction evidence="9">
        <text>[(1-&gt;4)-alpha-D-galacturonosyl methyl ester](n) + n H2O = [(1-&gt;4)-alpha-D-galacturonosyl](n) + n methanol + n H(+)</text>
        <dbReference type="Rhea" id="RHEA:22380"/>
        <dbReference type="Rhea" id="RHEA-COMP:14570"/>
        <dbReference type="Rhea" id="RHEA-COMP:14573"/>
        <dbReference type="ChEBI" id="CHEBI:15377"/>
        <dbReference type="ChEBI" id="CHEBI:15378"/>
        <dbReference type="ChEBI" id="CHEBI:17790"/>
        <dbReference type="ChEBI" id="CHEBI:140522"/>
        <dbReference type="ChEBI" id="CHEBI:140523"/>
        <dbReference type="EC" id="3.1.1.11"/>
    </reaction>
</comment>
<dbReference type="InterPro" id="IPR035513">
    <property type="entry name" value="Invertase/methylesterase_inhib"/>
</dbReference>
<dbReference type="InterPro" id="IPR012334">
    <property type="entry name" value="Pectin_lyas_fold"/>
</dbReference>
<proteinExistence type="inferred from homology"/>
<reference evidence="11" key="1">
    <citation type="submission" date="2023-07" db="EMBL/GenBank/DDBJ databases">
        <title>draft genome sequence of fig (Ficus carica).</title>
        <authorList>
            <person name="Takahashi T."/>
            <person name="Nishimura K."/>
        </authorList>
    </citation>
    <scope>NUCLEOTIDE SEQUENCE</scope>
</reference>
<dbReference type="GO" id="GO:0004857">
    <property type="term" value="F:enzyme inhibitor activity"/>
    <property type="evidence" value="ECO:0007669"/>
    <property type="project" value="InterPro"/>
</dbReference>
<dbReference type="Pfam" id="PF04043">
    <property type="entry name" value="PMEI"/>
    <property type="match status" value="1"/>
</dbReference>
<dbReference type="Gene3D" id="1.20.140.40">
    <property type="entry name" value="Invertase/pectin methylesterase inhibitor family protein"/>
    <property type="match status" value="1"/>
</dbReference>
<feature type="domain" description="Pectinesterase inhibitor" evidence="10">
    <location>
        <begin position="17"/>
        <end position="176"/>
    </location>
</feature>
<evidence type="ECO:0000313" key="12">
    <source>
        <dbReference type="Proteomes" id="UP001187192"/>
    </source>
</evidence>
<dbReference type="InterPro" id="IPR000070">
    <property type="entry name" value="Pectinesterase_cat"/>
</dbReference>
<dbReference type="CDD" id="cd15799">
    <property type="entry name" value="PMEI-like_4"/>
    <property type="match status" value="1"/>
</dbReference>
<evidence type="ECO:0000256" key="8">
    <source>
        <dbReference type="PROSITE-ProRule" id="PRU10040"/>
    </source>
</evidence>
<comment type="similarity">
    <text evidence="4">In the C-terminal section; belongs to the pectinesterase family.</text>
</comment>
<dbReference type="GO" id="GO:0042545">
    <property type="term" value="P:cell wall modification"/>
    <property type="evidence" value="ECO:0007669"/>
    <property type="project" value="UniProtKB-UniRule"/>
</dbReference>
<dbReference type="EC" id="3.1.1.11" evidence="9"/>
<feature type="active site" evidence="8">
    <location>
        <position position="366"/>
    </location>
</feature>
<organism evidence="11 12">
    <name type="scientific">Ficus carica</name>
    <name type="common">Common fig</name>
    <dbReference type="NCBI Taxonomy" id="3494"/>
    <lineage>
        <taxon>Eukaryota</taxon>
        <taxon>Viridiplantae</taxon>
        <taxon>Streptophyta</taxon>
        <taxon>Embryophyta</taxon>
        <taxon>Tracheophyta</taxon>
        <taxon>Spermatophyta</taxon>
        <taxon>Magnoliopsida</taxon>
        <taxon>eudicotyledons</taxon>
        <taxon>Gunneridae</taxon>
        <taxon>Pentapetalae</taxon>
        <taxon>rosids</taxon>
        <taxon>fabids</taxon>
        <taxon>Rosales</taxon>
        <taxon>Moraceae</taxon>
        <taxon>Ficeae</taxon>
        <taxon>Ficus</taxon>
    </lineage>
</organism>
<dbReference type="GO" id="GO:0045490">
    <property type="term" value="P:pectin catabolic process"/>
    <property type="evidence" value="ECO:0007669"/>
    <property type="project" value="UniProtKB-UniRule"/>
</dbReference>
<evidence type="ECO:0000256" key="1">
    <source>
        <dbReference type="ARBA" id="ARBA00004191"/>
    </source>
</evidence>
<dbReference type="InterPro" id="IPR033131">
    <property type="entry name" value="Pectinesterase_Asp_AS"/>
</dbReference>
<dbReference type="PROSITE" id="PS00503">
    <property type="entry name" value="PECTINESTERASE_2"/>
    <property type="match status" value="1"/>
</dbReference>
<keyword evidence="12" id="KW-1185">Reference proteome</keyword>
<evidence type="ECO:0000256" key="9">
    <source>
        <dbReference type="RuleBase" id="RU000589"/>
    </source>
</evidence>
<dbReference type="Gene3D" id="2.160.20.10">
    <property type="entry name" value="Single-stranded right-handed beta-helix, Pectin lyase-like"/>
    <property type="match status" value="1"/>
</dbReference>
<comment type="caution">
    <text evidence="11">The sequence shown here is derived from an EMBL/GenBank/DDBJ whole genome shotgun (WGS) entry which is preliminary data.</text>
</comment>
<accession>A0AA88A5L2</accession>
<dbReference type="EMBL" id="BTGU01000032">
    <property type="protein sequence ID" value="GMN49829.1"/>
    <property type="molecule type" value="Genomic_DNA"/>
</dbReference>
<comment type="subcellular location">
    <subcellularLocation>
        <location evidence="1">Secreted</location>
        <location evidence="1">Cell wall</location>
    </subcellularLocation>
</comment>
<dbReference type="Pfam" id="PF01095">
    <property type="entry name" value="Pectinesterase"/>
    <property type="match status" value="1"/>
</dbReference>
<comment type="similarity">
    <text evidence="3">In the N-terminal section; belongs to the PMEI family.</text>
</comment>
<evidence type="ECO:0000256" key="4">
    <source>
        <dbReference type="ARBA" id="ARBA00007786"/>
    </source>
</evidence>
<evidence type="ECO:0000313" key="11">
    <source>
        <dbReference type="EMBL" id="GMN49829.1"/>
    </source>
</evidence>
<dbReference type="SMART" id="SM00856">
    <property type="entry name" value="PMEI"/>
    <property type="match status" value="1"/>
</dbReference>
<dbReference type="SUPFAM" id="SSF101148">
    <property type="entry name" value="Plant invertase/pectin methylesterase inhibitor"/>
    <property type="match status" value="1"/>
</dbReference>
<dbReference type="PANTHER" id="PTHR31707">
    <property type="entry name" value="PECTINESTERASE"/>
    <property type="match status" value="1"/>
</dbReference>
<gene>
    <name evidence="11" type="ORF">TIFTF001_018992</name>
</gene>
<evidence type="ECO:0000256" key="6">
    <source>
        <dbReference type="ARBA" id="ARBA00022801"/>
    </source>
</evidence>
<evidence type="ECO:0000256" key="2">
    <source>
        <dbReference type="ARBA" id="ARBA00005184"/>
    </source>
</evidence>